<dbReference type="Pfam" id="PF00849">
    <property type="entry name" value="PseudoU_synth_2"/>
    <property type="match status" value="1"/>
</dbReference>
<dbReference type="AlphaFoldDB" id="A0A506PKI3"/>
<evidence type="ECO:0000256" key="4">
    <source>
        <dbReference type="PIRSR" id="PIRSR606225-1"/>
    </source>
</evidence>
<dbReference type="GO" id="GO:0000455">
    <property type="term" value="P:enzyme-directed rRNA pseudouridine synthesis"/>
    <property type="evidence" value="ECO:0007669"/>
    <property type="project" value="UniProtKB-ARBA"/>
</dbReference>
<dbReference type="PROSITE" id="PS50889">
    <property type="entry name" value="S4"/>
    <property type="match status" value="1"/>
</dbReference>
<feature type="domain" description="RNA-binding S4" evidence="7">
    <location>
        <begin position="31"/>
        <end position="90"/>
    </location>
</feature>
<dbReference type="Gene3D" id="3.10.290.10">
    <property type="entry name" value="RNA-binding S4 domain"/>
    <property type="match status" value="1"/>
</dbReference>
<dbReference type="GO" id="GO:0120159">
    <property type="term" value="F:rRNA pseudouridine synthase activity"/>
    <property type="evidence" value="ECO:0007669"/>
    <property type="project" value="UniProtKB-ARBA"/>
</dbReference>
<evidence type="ECO:0000256" key="1">
    <source>
        <dbReference type="ARBA" id="ARBA00010876"/>
    </source>
</evidence>
<comment type="catalytic activity">
    <reaction evidence="6">
        <text>a uridine in RNA = a pseudouridine in RNA</text>
        <dbReference type="Rhea" id="RHEA:48348"/>
        <dbReference type="Rhea" id="RHEA-COMP:12068"/>
        <dbReference type="Rhea" id="RHEA-COMP:12069"/>
        <dbReference type="ChEBI" id="CHEBI:65314"/>
        <dbReference type="ChEBI" id="CHEBI:65315"/>
    </reaction>
</comment>
<reference evidence="8 9" key="1">
    <citation type="submission" date="2019-06" db="EMBL/GenBank/DDBJ databases">
        <title>Flavobacteriaceae Paucihalobacterium erythroidium CWB-1, complete genome.</title>
        <authorList>
            <person name="Wu S."/>
        </authorList>
    </citation>
    <scope>NUCLEOTIDE SEQUENCE [LARGE SCALE GENOMIC DNA]</scope>
    <source>
        <strain evidence="8 9">CWB-1</strain>
    </source>
</reference>
<dbReference type="OrthoDB" id="9807829at2"/>
<gene>
    <name evidence="8" type="ORF">FJ651_07620</name>
</gene>
<sequence length="347" mass="39636">MLEEQFSPEAQDDDELYEHYTFLVEKGQNPLRIDKYLMNFVENATRNKIQSAAKEGCIYVNGTAVKSNYKVKPNDHIRVMFQHPPYEYLLTPENIPLDIVFEDEELLVVNKPAGMVVHPGHGNYSGTLINALVYHFENLPNNSSNRPGLVHRIDKDTSGLLVVAKTESTMAHLAKQFFDKSSEREYIALVWGNVEDDAGTIEGHIGRHPKNRLQNTVYEGDDADKGKPAITHYKVLERFGYTTLVACKLETGRTHQIRVHLKHIGHTLFNDARYGGDAILKGTTFTKYKQFVDNCFKILPRQALHAKTLGFKHPVSGKMMSFECEVPQDMQECITKWRDYAKHQDLI</sequence>
<dbReference type="InterPro" id="IPR050188">
    <property type="entry name" value="RluA_PseudoU_synthase"/>
</dbReference>
<name>A0A506PKI3_9FLAO</name>
<evidence type="ECO:0000256" key="2">
    <source>
        <dbReference type="ARBA" id="ARBA00022884"/>
    </source>
</evidence>
<keyword evidence="3 6" id="KW-0413">Isomerase</keyword>
<organism evidence="8 9">
    <name type="scientific">Paucihalobacter ruber</name>
    <dbReference type="NCBI Taxonomy" id="2567861"/>
    <lineage>
        <taxon>Bacteria</taxon>
        <taxon>Pseudomonadati</taxon>
        <taxon>Bacteroidota</taxon>
        <taxon>Flavobacteriia</taxon>
        <taxon>Flavobacteriales</taxon>
        <taxon>Flavobacteriaceae</taxon>
        <taxon>Paucihalobacter</taxon>
    </lineage>
</organism>
<dbReference type="InterPro" id="IPR006145">
    <property type="entry name" value="PsdUridine_synth_RsuA/RluA"/>
</dbReference>
<dbReference type="InterPro" id="IPR002942">
    <property type="entry name" value="S4_RNA-bd"/>
</dbReference>
<dbReference type="EMBL" id="VHIQ01000003">
    <property type="protein sequence ID" value="TPV34018.1"/>
    <property type="molecule type" value="Genomic_DNA"/>
</dbReference>
<dbReference type="Proteomes" id="UP000317332">
    <property type="component" value="Unassembled WGS sequence"/>
</dbReference>
<dbReference type="RefSeq" id="WP_140989915.1">
    <property type="nucleotide sequence ID" value="NZ_VHIQ01000003.1"/>
</dbReference>
<dbReference type="NCBIfam" id="TIGR00005">
    <property type="entry name" value="rluA_subfam"/>
    <property type="match status" value="1"/>
</dbReference>
<dbReference type="CDD" id="cd02869">
    <property type="entry name" value="PseudoU_synth_RluA_like"/>
    <property type="match status" value="1"/>
</dbReference>
<evidence type="ECO:0000256" key="5">
    <source>
        <dbReference type="PROSITE-ProRule" id="PRU00182"/>
    </source>
</evidence>
<dbReference type="InterPro" id="IPR006224">
    <property type="entry name" value="PsdUridine_synth_RluA-like_CS"/>
</dbReference>
<dbReference type="InterPro" id="IPR036986">
    <property type="entry name" value="S4_RNA-bd_sf"/>
</dbReference>
<proteinExistence type="inferred from homology"/>
<evidence type="ECO:0000256" key="3">
    <source>
        <dbReference type="ARBA" id="ARBA00023235"/>
    </source>
</evidence>
<dbReference type="PROSITE" id="PS01129">
    <property type="entry name" value="PSI_RLU"/>
    <property type="match status" value="1"/>
</dbReference>
<protein>
    <recommendedName>
        <fullName evidence="6">Pseudouridine synthase</fullName>
        <ecNumber evidence="6">5.4.99.-</ecNumber>
    </recommendedName>
</protein>
<accession>A0A506PKI3</accession>
<dbReference type="Gene3D" id="3.30.2350.10">
    <property type="entry name" value="Pseudouridine synthase"/>
    <property type="match status" value="1"/>
</dbReference>
<keyword evidence="2 5" id="KW-0694">RNA-binding</keyword>
<dbReference type="PANTHER" id="PTHR21600:SF44">
    <property type="entry name" value="RIBOSOMAL LARGE SUBUNIT PSEUDOURIDINE SYNTHASE D"/>
    <property type="match status" value="1"/>
</dbReference>
<evidence type="ECO:0000313" key="9">
    <source>
        <dbReference type="Proteomes" id="UP000317332"/>
    </source>
</evidence>
<dbReference type="InterPro" id="IPR006225">
    <property type="entry name" value="PsdUridine_synth_RluC/D"/>
</dbReference>
<dbReference type="EC" id="5.4.99.-" evidence="6"/>
<dbReference type="SUPFAM" id="SSF55174">
    <property type="entry name" value="Alpha-L RNA-binding motif"/>
    <property type="match status" value="1"/>
</dbReference>
<feature type="active site" evidence="4">
    <location>
        <position position="154"/>
    </location>
</feature>
<dbReference type="GO" id="GO:0003723">
    <property type="term" value="F:RNA binding"/>
    <property type="evidence" value="ECO:0007669"/>
    <property type="project" value="UniProtKB-KW"/>
</dbReference>
<dbReference type="PANTHER" id="PTHR21600">
    <property type="entry name" value="MITOCHONDRIAL RNA PSEUDOURIDINE SYNTHASE"/>
    <property type="match status" value="1"/>
</dbReference>
<comment type="function">
    <text evidence="6">Responsible for synthesis of pseudouridine from uracil.</text>
</comment>
<dbReference type="CDD" id="cd00165">
    <property type="entry name" value="S4"/>
    <property type="match status" value="1"/>
</dbReference>
<evidence type="ECO:0000256" key="6">
    <source>
        <dbReference type="RuleBase" id="RU362028"/>
    </source>
</evidence>
<evidence type="ECO:0000313" key="8">
    <source>
        <dbReference type="EMBL" id="TPV34018.1"/>
    </source>
</evidence>
<comment type="caution">
    <text evidence="8">The sequence shown here is derived from an EMBL/GenBank/DDBJ whole genome shotgun (WGS) entry which is preliminary data.</text>
</comment>
<dbReference type="FunFam" id="3.30.2350.10:FF:000006">
    <property type="entry name" value="Pseudouridine synthase"/>
    <property type="match status" value="1"/>
</dbReference>
<evidence type="ECO:0000259" key="7">
    <source>
        <dbReference type="SMART" id="SM00363"/>
    </source>
</evidence>
<keyword evidence="9" id="KW-1185">Reference proteome</keyword>
<dbReference type="InterPro" id="IPR020103">
    <property type="entry name" value="PsdUridine_synth_cat_dom_sf"/>
</dbReference>
<dbReference type="Pfam" id="PF01479">
    <property type="entry name" value="S4"/>
    <property type="match status" value="1"/>
</dbReference>
<comment type="similarity">
    <text evidence="1 6">Belongs to the pseudouridine synthase RluA family.</text>
</comment>
<dbReference type="SMART" id="SM00363">
    <property type="entry name" value="S4"/>
    <property type="match status" value="1"/>
</dbReference>
<dbReference type="SUPFAM" id="SSF55120">
    <property type="entry name" value="Pseudouridine synthase"/>
    <property type="match status" value="1"/>
</dbReference>